<dbReference type="InterPro" id="IPR009057">
    <property type="entry name" value="Homeodomain-like_sf"/>
</dbReference>
<evidence type="ECO:0000256" key="4">
    <source>
        <dbReference type="PROSITE-ProRule" id="PRU00335"/>
    </source>
</evidence>
<dbReference type="AlphaFoldDB" id="A0A2G3PH95"/>
<keyword evidence="3" id="KW-0804">Transcription</keyword>
<name>A0A2G3PH95_WILMA</name>
<dbReference type="InterPro" id="IPR001647">
    <property type="entry name" value="HTH_TetR"/>
</dbReference>
<dbReference type="Pfam" id="PF00440">
    <property type="entry name" value="TetR_N"/>
    <property type="match status" value="1"/>
</dbReference>
<accession>A0A2G3PH95</accession>
<keyword evidence="1" id="KW-0805">Transcription regulation</keyword>
<evidence type="ECO:0000313" key="8">
    <source>
        <dbReference type="Proteomes" id="UP000225108"/>
    </source>
</evidence>
<feature type="DNA-binding region" description="H-T-H motif" evidence="4">
    <location>
        <begin position="45"/>
        <end position="64"/>
    </location>
</feature>
<evidence type="ECO:0000256" key="1">
    <source>
        <dbReference type="ARBA" id="ARBA00023015"/>
    </source>
</evidence>
<dbReference type="PRINTS" id="PR00455">
    <property type="entry name" value="HTHTETR"/>
</dbReference>
<feature type="region of interest" description="Disordered" evidence="5">
    <location>
        <begin position="1"/>
        <end position="23"/>
    </location>
</feature>
<dbReference type="Gene3D" id="1.10.357.10">
    <property type="entry name" value="Tetracycline Repressor, domain 2"/>
    <property type="match status" value="1"/>
</dbReference>
<evidence type="ECO:0000259" key="6">
    <source>
        <dbReference type="PROSITE" id="PS50977"/>
    </source>
</evidence>
<dbReference type="EMBL" id="PEBD01000010">
    <property type="protein sequence ID" value="PHV65178.1"/>
    <property type="molecule type" value="Genomic_DNA"/>
</dbReference>
<sequence>MTTGPESDPVAVDLGPRESKGTRSRNQILDAALEVLIERGYAQASTLAIQEAAGVSRGKLLHHFPSRDDLLMAAVHHLARVRIEDLARQVDWPEDPIERISLGIDTGWSTFHQPYFVASIELWTAARTNANLRSALLPAERELGPTVRAAVASFLGPVLTSAPRYDELYPILLSGMRGAAMPYLIDRRDPRSDPHLPLWKTLTAHYLLPG</sequence>
<gene>
    <name evidence="7" type="ORF">CSW57_15265</name>
</gene>
<proteinExistence type="predicted"/>
<evidence type="ECO:0000256" key="5">
    <source>
        <dbReference type="SAM" id="MobiDB-lite"/>
    </source>
</evidence>
<dbReference type="PANTHER" id="PTHR30055:SF234">
    <property type="entry name" value="HTH-TYPE TRANSCRIPTIONAL REGULATOR BETI"/>
    <property type="match status" value="1"/>
</dbReference>
<dbReference type="PANTHER" id="PTHR30055">
    <property type="entry name" value="HTH-TYPE TRANSCRIPTIONAL REGULATOR RUTR"/>
    <property type="match status" value="1"/>
</dbReference>
<evidence type="ECO:0000256" key="2">
    <source>
        <dbReference type="ARBA" id="ARBA00023125"/>
    </source>
</evidence>
<comment type="caution">
    <text evidence="7">The sequence shown here is derived from an EMBL/GenBank/DDBJ whole genome shotgun (WGS) entry which is preliminary data.</text>
</comment>
<organism evidence="7 8">
    <name type="scientific">Williamsia marianensis</name>
    <dbReference type="NCBI Taxonomy" id="85044"/>
    <lineage>
        <taxon>Bacteria</taxon>
        <taxon>Bacillati</taxon>
        <taxon>Actinomycetota</taxon>
        <taxon>Actinomycetes</taxon>
        <taxon>Mycobacteriales</taxon>
        <taxon>Nocardiaceae</taxon>
        <taxon>Williamsia</taxon>
    </lineage>
</organism>
<dbReference type="GO" id="GO:0003700">
    <property type="term" value="F:DNA-binding transcription factor activity"/>
    <property type="evidence" value="ECO:0007669"/>
    <property type="project" value="TreeGrafter"/>
</dbReference>
<feature type="domain" description="HTH tetR-type" evidence="6">
    <location>
        <begin position="22"/>
        <end position="82"/>
    </location>
</feature>
<dbReference type="PROSITE" id="PS50977">
    <property type="entry name" value="HTH_TETR_2"/>
    <property type="match status" value="1"/>
</dbReference>
<dbReference type="RefSeq" id="WP_099383604.1">
    <property type="nucleotide sequence ID" value="NZ_PEBD01000010.1"/>
</dbReference>
<dbReference type="GO" id="GO:0000976">
    <property type="term" value="F:transcription cis-regulatory region binding"/>
    <property type="evidence" value="ECO:0007669"/>
    <property type="project" value="TreeGrafter"/>
</dbReference>
<reference evidence="7 8" key="1">
    <citation type="submission" date="2017-10" db="EMBL/GenBank/DDBJ databases">
        <title>The draft genome sequence of Williamsia sp. BULT 1.1 isolated from the semi-arid grassland soils from South Africa.</title>
        <authorList>
            <person name="Kabwe M.H."/>
            <person name="Govender N."/>
            <person name="Mutseka Lunga P."/>
            <person name="Vikram S."/>
            <person name="Makhalanyane T.P."/>
        </authorList>
    </citation>
    <scope>NUCLEOTIDE SEQUENCE [LARGE SCALE GENOMIC DNA]</scope>
    <source>
        <strain evidence="7 8">BULT 1.1</strain>
    </source>
</reference>
<evidence type="ECO:0000313" key="7">
    <source>
        <dbReference type="EMBL" id="PHV65178.1"/>
    </source>
</evidence>
<dbReference type="Proteomes" id="UP000225108">
    <property type="component" value="Unassembled WGS sequence"/>
</dbReference>
<protein>
    <submittedName>
        <fullName evidence="7">TetR family transcriptional regulator</fullName>
    </submittedName>
</protein>
<evidence type="ECO:0000256" key="3">
    <source>
        <dbReference type="ARBA" id="ARBA00023163"/>
    </source>
</evidence>
<dbReference type="InterPro" id="IPR050109">
    <property type="entry name" value="HTH-type_TetR-like_transc_reg"/>
</dbReference>
<keyword evidence="2 4" id="KW-0238">DNA-binding</keyword>
<dbReference type="SUPFAM" id="SSF46689">
    <property type="entry name" value="Homeodomain-like"/>
    <property type="match status" value="1"/>
</dbReference>